<gene>
    <name evidence="2" type="ordered locus">Hfelis_03940</name>
</gene>
<dbReference type="EMBL" id="FQ670179">
    <property type="protein sequence ID" value="CBY82478.1"/>
    <property type="molecule type" value="Genomic_DNA"/>
</dbReference>
<accession>E7A9A0</accession>
<dbReference type="Proteomes" id="UP000007934">
    <property type="component" value="Chromosome"/>
</dbReference>
<dbReference type="AlphaFoldDB" id="E7A9A0"/>
<feature type="transmembrane region" description="Helical" evidence="1">
    <location>
        <begin position="52"/>
        <end position="73"/>
    </location>
</feature>
<feature type="transmembrane region" description="Helical" evidence="1">
    <location>
        <begin position="21"/>
        <end position="40"/>
    </location>
</feature>
<dbReference type="OrthoDB" id="5320810at2"/>
<feature type="transmembrane region" description="Helical" evidence="1">
    <location>
        <begin position="110"/>
        <end position="133"/>
    </location>
</feature>
<organism evidence="2 3">
    <name type="scientific">Helicobacter felis (strain ATCC 49179 / CCUG 28539 / NCTC 12436 / CS1)</name>
    <dbReference type="NCBI Taxonomy" id="936155"/>
    <lineage>
        <taxon>Bacteria</taxon>
        <taxon>Pseudomonadati</taxon>
        <taxon>Campylobacterota</taxon>
        <taxon>Epsilonproteobacteria</taxon>
        <taxon>Campylobacterales</taxon>
        <taxon>Helicobacteraceae</taxon>
        <taxon>Helicobacter</taxon>
    </lineage>
</organism>
<reference evidence="2 3" key="1">
    <citation type="journal article" date="2011" name="Genome Biol. Evol.">
        <title>Comparative whole genome sequence analysis of the carcinogenic bacterial model pathogen Helicobacter felis.</title>
        <authorList>
            <person name="Arnold I.C."/>
            <person name="Zigova Z."/>
            <person name="Holden M."/>
            <person name="Lawley T.D."/>
            <person name="Rad R."/>
            <person name="Dougan G."/>
            <person name="Falkow S."/>
            <person name="Bentley S.D."/>
            <person name="Muller A."/>
        </authorList>
    </citation>
    <scope>NUCLEOTIDE SEQUENCE [LARGE SCALE GENOMIC DNA]</scope>
    <source>
        <strain evidence="3">ATCC 49179 / CCUG 28539 / NCTC 12436 / CS1</strain>
    </source>
</reference>
<evidence type="ECO:0000313" key="3">
    <source>
        <dbReference type="Proteomes" id="UP000007934"/>
    </source>
</evidence>
<keyword evidence="1" id="KW-1133">Transmembrane helix</keyword>
<feature type="transmembrane region" description="Helical" evidence="1">
    <location>
        <begin position="140"/>
        <end position="159"/>
    </location>
</feature>
<keyword evidence="3" id="KW-1185">Reference proteome</keyword>
<dbReference type="KEGG" id="hfe:HFELIS_03940"/>
<proteinExistence type="predicted"/>
<keyword evidence="1" id="KW-0812">Transmembrane</keyword>
<evidence type="ECO:0000256" key="1">
    <source>
        <dbReference type="SAM" id="Phobius"/>
    </source>
</evidence>
<dbReference type="RefSeq" id="WP_013468849.1">
    <property type="nucleotide sequence ID" value="NC_014810.2"/>
</dbReference>
<dbReference type="GeneID" id="36134570"/>
<sequence>MRHIYHISLLEAKSYRTQHIAIFWTMIHPFLMLAFLIGVYEHTYSPDFRFSRTIGLVTLNLVSTVIFSLAMAMGMVLSRLMGLLCFSTLFVVGSFSVLGILPLLSVWSLLWGLLVLGFAGVFCSGLALIIIRYFDNTQNILAIGNMINLYAIMSANVFVPLQALPKWSQIFITSSPFYHLNNMLIAAFSGQHLGYVLGVSGALFGVGAFLIFLSAGRELLVSTPKSR</sequence>
<feature type="transmembrane region" description="Helical" evidence="1">
    <location>
        <begin position="80"/>
        <end position="104"/>
    </location>
</feature>
<feature type="transmembrane region" description="Helical" evidence="1">
    <location>
        <begin position="193"/>
        <end position="215"/>
    </location>
</feature>
<protein>
    <submittedName>
        <fullName evidence="2">ABC-transporterpermease</fullName>
    </submittedName>
</protein>
<name>E7A9A0_HELFC</name>
<evidence type="ECO:0000313" key="2">
    <source>
        <dbReference type="EMBL" id="CBY82478.1"/>
    </source>
</evidence>
<dbReference type="HOGENOM" id="CLU_1254494_0_0_7"/>
<keyword evidence="1" id="KW-0472">Membrane</keyword>
<dbReference type="STRING" id="936155.HFELIS_03940"/>